<dbReference type="CDD" id="cd02440">
    <property type="entry name" value="AdoMet_MTases"/>
    <property type="match status" value="1"/>
</dbReference>
<dbReference type="GO" id="GO:0006596">
    <property type="term" value="P:polyamine biosynthetic process"/>
    <property type="evidence" value="ECO:0007669"/>
    <property type="project" value="UniProtKB-UniRule"/>
</dbReference>
<keyword evidence="5" id="KW-0812">Transmembrane</keyword>
<evidence type="ECO:0000256" key="5">
    <source>
        <dbReference type="SAM" id="Phobius"/>
    </source>
</evidence>
<evidence type="ECO:0000256" key="2">
    <source>
        <dbReference type="ARBA" id="ARBA00022679"/>
    </source>
</evidence>
<reference evidence="8" key="1">
    <citation type="submission" date="2017-09" db="EMBL/GenBank/DDBJ databases">
        <title>Depth-based differentiation of microbial function through sediment-hosted aquifers and enrichment of novel symbionts in the deep terrestrial subsurface.</title>
        <authorList>
            <person name="Probst A.J."/>
            <person name="Ladd B."/>
            <person name="Jarett J.K."/>
            <person name="Geller-Mcgrath D.E."/>
            <person name="Sieber C.M.K."/>
            <person name="Emerson J.B."/>
            <person name="Anantharaman K."/>
            <person name="Thomas B.C."/>
            <person name="Malmstrom R."/>
            <person name="Stieglmeier M."/>
            <person name="Klingl A."/>
            <person name="Woyke T."/>
            <person name="Ryan C.M."/>
            <person name="Banfield J.F."/>
        </authorList>
    </citation>
    <scope>NUCLEOTIDE SEQUENCE [LARGE SCALE GENOMIC DNA]</scope>
</reference>
<dbReference type="Pfam" id="PF01564">
    <property type="entry name" value="Spermine_synth"/>
    <property type="match status" value="1"/>
</dbReference>
<feature type="active site" description="Proton acceptor" evidence="4">
    <location>
        <position position="363"/>
    </location>
</feature>
<gene>
    <name evidence="7" type="ORF">COY93_04305</name>
</gene>
<sequence>MPKTRGTAEALLYVFAAGFCLMVIELVAGRIMAPYLGSSLYTWTSVIGVVLLGMAVGNYTGGVIAERGAAWRAVSLIFAASALAAAVSYYTYAPASRLIYGLGLPVVPATFIFAFFGFFPVSFLLSLITPIVIALTLPSVEKAGTTVGRIYAVSSLASILGTFASGYVLIPFLGVKTIVLSVAAVLLLTSVVASRGLTARRLSVQATVALLWLGLFGSSFCDVESAYYCINVEPSSSERGTGYRLVLDRLTHSFVFSDPTVLEYDYETVYGVAAEYVHELLDGRRPLRTLSVGGGGYTMPKFVLENYPDSLVDVVEIDPEVTEINERRLGLEPHGRIRTFNEDARVFFARGAEGERYDIIFGDAFDDYAIPYHLTTLEFAQAVRSRLTPDGVYALNMIDDTSDGRLLASFLRTMSDVFPHIEVSSVGRPLTTAGRNTFVILASDSPIDTADWRQAAVTAYSSRIAMSQSLTLDQASGLLSRRQIDELAGRKGSVLLTDNYAPVDSLVAPLFGRKR</sequence>
<comment type="caution">
    <text evidence="7">The sequence shown here is derived from an EMBL/GenBank/DDBJ whole genome shotgun (WGS) entry which is preliminary data.</text>
</comment>
<feature type="transmembrane region" description="Helical" evidence="5">
    <location>
        <begin position="150"/>
        <end position="172"/>
    </location>
</feature>
<dbReference type="GO" id="GO:0010487">
    <property type="term" value="F:thermospermine synthase activity"/>
    <property type="evidence" value="ECO:0007669"/>
    <property type="project" value="TreeGrafter"/>
</dbReference>
<dbReference type="Proteomes" id="UP000230973">
    <property type="component" value="Unassembled WGS sequence"/>
</dbReference>
<dbReference type="PANTHER" id="PTHR43317">
    <property type="entry name" value="THERMOSPERMINE SYNTHASE ACAULIS5"/>
    <property type="match status" value="1"/>
</dbReference>
<dbReference type="NCBIfam" id="NF037959">
    <property type="entry name" value="MFS_SpdSyn"/>
    <property type="match status" value="1"/>
</dbReference>
<keyword evidence="5" id="KW-0472">Membrane</keyword>
<keyword evidence="5" id="KW-1133">Transmembrane helix</keyword>
<feature type="transmembrane region" description="Helical" evidence="5">
    <location>
        <begin position="178"/>
        <end position="197"/>
    </location>
</feature>
<dbReference type="AlphaFoldDB" id="A0A2M7Q8V6"/>
<keyword evidence="2 4" id="KW-0808">Transferase</keyword>
<dbReference type="EMBL" id="PFLC01000058">
    <property type="protein sequence ID" value="PIY61938.1"/>
    <property type="molecule type" value="Genomic_DNA"/>
</dbReference>
<evidence type="ECO:0000259" key="6">
    <source>
        <dbReference type="PROSITE" id="PS51006"/>
    </source>
</evidence>
<feature type="transmembrane region" description="Helical" evidence="5">
    <location>
        <begin position="12"/>
        <end position="33"/>
    </location>
</feature>
<keyword evidence="3 4" id="KW-0620">Polyamine biosynthesis</keyword>
<feature type="transmembrane region" description="Helical" evidence="5">
    <location>
        <begin position="112"/>
        <end position="138"/>
    </location>
</feature>
<feature type="transmembrane region" description="Helical" evidence="5">
    <location>
        <begin position="39"/>
        <end position="57"/>
    </location>
</feature>
<organism evidence="7 8">
    <name type="scientific">Candidatus Uhrbacteria bacterium CG_4_10_14_0_8_um_filter_58_22</name>
    <dbReference type="NCBI Taxonomy" id="1975029"/>
    <lineage>
        <taxon>Bacteria</taxon>
        <taxon>Candidatus Uhriibacteriota</taxon>
    </lineage>
</organism>
<feature type="transmembrane region" description="Helical" evidence="5">
    <location>
        <begin position="69"/>
        <end position="92"/>
    </location>
</feature>
<dbReference type="InterPro" id="IPR036259">
    <property type="entry name" value="MFS_trans_sf"/>
</dbReference>
<dbReference type="SUPFAM" id="SSF53335">
    <property type="entry name" value="S-adenosyl-L-methionine-dependent methyltransferases"/>
    <property type="match status" value="1"/>
</dbReference>
<feature type="domain" description="PABS" evidence="6">
    <location>
        <begin position="292"/>
        <end position="444"/>
    </location>
</feature>
<evidence type="ECO:0000256" key="3">
    <source>
        <dbReference type="ARBA" id="ARBA00023115"/>
    </source>
</evidence>
<accession>A0A2M7Q8V6</accession>
<evidence type="ECO:0000256" key="1">
    <source>
        <dbReference type="ARBA" id="ARBA00007867"/>
    </source>
</evidence>
<name>A0A2M7Q8V6_9BACT</name>
<dbReference type="PANTHER" id="PTHR43317:SF1">
    <property type="entry name" value="THERMOSPERMINE SYNTHASE ACAULIS5"/>
    <property type="match status" value="1"/>
</dbReference>
<proteinExistence type="inferred from homology"/>
<dbReference type="PROSITE" id="PS51006">
    <property type="entry name" value="PABS_2"/>
    <property type="match status" value="1"/>
</dbReference>
<protein>
    <recommendedName>
        <fullName evidence="6">PABS domain-containing protein</fullName>
    </recommendedName>
</protein>
<comment type="similarity">
    <text evidence="1">Belongs to the spermidine/spermine synthase family.</text>
</comment>
<dbReference type="InterPro" id="IPR029063">
    <property type="entry name" value="SAM-dependent_MTases_sf"/>
</dbReference>
<evidence type="ECO:0000313" key="8">
    <source>
        <dbReference type="Proteomes" id="UP000230973"/>
    </source>
</evidence>
<evidence type="ECO:0000313" key="7">
    <source>
        <dbReference type="EMBL" id="PIY61938.1"/>
    </source>
</evidence>
<dbReference type="Gene3D" id="3.40.50.150">
    <property type="entry name" value="Vaccinia Virus protein VP39"/>
    <property type="match status" value="1"/>
</dbReference>
<evidence type="ECO:0000256" key="4">
    <source>
        <dbReference type="PROSITE-ProRule" id="PRU00354"/>
    </source>
</evidence>
<dbReference type="InterPro" id="IPR030374">
    <property type="entry name" value="PABS"/>
</dbReference>
<dbReference type="SUPFAM" id="SSF103473">
    <property type="entry name" value="MFS general substrate transporter"/>
    <property type="match status" value="1"/>
</dbReference>